<dbReference type="HOGENOM" id="CLU_590983_0_0_1"/>
<dbReference type="EnsemblMetazoa" id="SMAR013206-RA">
    <property type="protein sequence ID" value="SMAR013206-PA"/>
    <property type="gene ID" value="SMAR013206"/>
</dbReference>
<reference evidence="7" key="2">
    <citation type="submission" date="2015-02" db="UniProtKB">
        <authorList>
            <consortium name="EnsemblMetazoa"/>
        </authorList>
    </citation>
    <scope>IDENTIFICATION</scope>
</reference>
<evidence type="ECO:0000256" key="4">
    <source>
        <dbReference type="ARBA" id="ARBA00023136"/>
    </source>
</evidence>
<keyword evidence="3 5" id="KW-1133">Transmembrane helix</keyword>
<proteinExistence type="predicted"/>
<feature type="transmembrane region" description="Helical" evidence="5">
    <location>
        <begin position="276"/>
        <end position="295"/>
    </location>
</feature>
<evidence type="ECO:0000256" key="5">
    <source>
        <dbReference type="SAM" id="Phobius"/>
    </source>
</evidence>
<comment type="subcellular location">
    <subcellularLocation>
        <location evidence="1">Membrane</location>
        <topology evidence="1">Multi-pass membrane protein</topology>
    </subcellularLocation>
</comment>
<dbReference type="PhylomeDB" id="T1JH76"/>
<dbReference type="GO" id="GO:0016020">
    <property type="term" value="C:membrane"/>
    <property type="evidence" value="ECO:0007669"/>
    <property type="project" value="UniProtKB-SubCell"/>
</dbReference>
<dbReference type="Gene3D" id="1.10.3730.20">
    <property type="match status" value="1"/>
</dbReference>
<dbReference type="Proteomes" id="UP000014500">
    <property type="component" value="Unassembled WGS sequence"/>
</dbReference>
<dbReference type="Pfam" id="PF00892">
    <property type="entry name" value="EamA"/>
    <property type="match status" value="1"/>
</dbReference>
<accession>T1JH76</accession>
<sequence>MDAVDITKPELEKLIDQTIADKVQKIKFTKEQYLSTLLTNLDSRILETTRKRKECPEECKKYLGKKFENDEKAAKRLKYDLPKSEVETFSSSTLDSIIHAKFKDTAKEFASMVSVLKDEDAGMSTLPTSIKVKSDVFCKFDKCCIQYSHPETELGNSKQDMSIMSATKNHSLAVYKHKSKSLLSNIEENAMEESENNSFHTDGDGETSNFHLTFLGAIMAVCSSLCFSICSLIVKYLKNIDPLELSTVRFTGILLPTMFIVIWVNENPLGPKEKRWILLLRAICGAMSLMLQFYAIRHMPLADASVIIFSAPVFVAITARIFLKEYFGVFNVGMILLTVCGVVFITKPPLIFGSNVYQVGFNDETLKGVITAMIGTVFNSNVYVLLRHLKDVHYSVIMLTFAIIAIVMSASATFAGQILLTKALQFEQAGPVAIYRTSDIVFAFIWQSIFFKEVPNLSNSNFT</sequence>
<dbReference type="InterPro" id="IPR037185">
    <property type="entry name" value="EmrE-like"/>
</dbReference>
<feature type="transmembrane region" description="Helical" evidence="5">
    <location>
        <begin position="326"/>
        <end position="346"/>
    </location>
</feature>
<evidence type="ECO:0000259" key="6">
    <source>
        <dbReference type="Pfam" id="PF00892"/>
    </source>
</evidence>
<dbReference type="eggNOG" id="KOG4510">
    <property type="taxonomic scope" value="Eukaryota"/>
</dbReference>
<evidence type="ECO:0000256" key="2">
    <source>
        <dbReference type="ARBA" id="ARBA00022692"/>
    </source>
</evidence>
<keyword evidence="8" id="KW-1185">Reference proteome</keyword>
<name>T1JH76_STRMM</name>
<dbReference type="AlphaFoldDB" id="T1JH76"/>
<keyword evidence="4 5" id="KW-0472">Membrane</keyword>
<reference evidence="8" key="1">
    <citation type="submission" date="2011-05" db="EMBL/GenBank/DDBJ databases">
        <authorList>
            <person name="Richards S.R."/>
            <person name="Qu J."/>
            <person name="Jiang H."/>
            <person name="Jhangiani S.N."/>
            <person name="Agravi P."/>
            <person name="Goodspeed R."/>
            <person name="Gross S."/>
            <person name="Mandapat C."/>
            <person name="Jackson L."/>
            <person name="Mathew T."/>
            <person name="Pu L."/>
            <person name="Thornton R."/>
            <person name="Saada N."/>
            <person name="Wilczek-Boney K.B."/>
            <person name="Lee S."/>
            <person name="Kovar C."/>
            <person name="Wu Y."/>
            <person name="Scherer S.E."/>
            <person name="Worley K.C."/>
            <person name="Muzny D.M."/>
            <person name="Gibbs R."/>
        </authorList>
    </citation>
    <scope>NUCLEOTIDE SEQUENCE</scope>
    <source>
        <strain evidence="8">Brora</strain>
    </source>
</reference>
<feature type="transmembrane region" description="Helical" evidence="5">
    <location>
        <begin position="301"/>
        <end position="319"/>
    </location>
</feature>
<protein>
    <recommendedName>
        <fullName evidence="6">EamA domain-containing protein</fullName>
    </recommendedName>
</protein>
<evidence type="ECO:0000256" key="3">
    <source>
        <dbReference type="ARBA" id="ARBA00022989"/>
    </source>
</evidence>
<organism evidence="7 8">
    <name type="scientific">Strigamia maritima</name>
    <name type="common">European centipede</name>
    <name type="synonym">Geophilus maritimus</name>
    <dbReference type="NCBI Taxonomy" id="126957"/>
    <lineage>
        <taxon>Eukaryota</taxon>
        <taxon>Metazoa</taxon>
        <taxon>Ecdysozoa</taxon>
        <taxon>Arthropoda</taxon>
        <taxon>Myriapoda</taxon>
        <taxon>Chilopoda</taxon>
        <taxon>Pleurostigmophora</taxon>
        <taxon>Geophilomorpha</taxon>
        <taxon>Linotaeniidae</taxon>
        <taxon>Strigamia</taxon>
    </lineage>
</organism>
<feature type="transmembrane region" description="Helical" evidence="5">
    <location>
        <begin position="366"/>
        <end position="386"/>
    </location>
</feature>
<dbReference type="SUPFAM" id="SSF103481">
    <property type="entry name" value="Multidrug resistance efflux transporter EmrE"/>
    <property type="match status" value="2"/>
</dbReference>
<evidence type="ECO:0000313" key="7">
    <source>
        <dbReference type="EnsemblMetazoa" id="SMAR013206-PA"/>
    </source>
</evidence>
<feature type="transmembrane region" description="Helical" evidence="5">
    <location>
        <begin position="212"/>
        <end position="234"/>
    </location>
</feature>
<dbReference type="PANTHER" id="PTHR22911:SF6">
    <property type="entry name" value="SOLUTE CARRIER FAMILY 35 MEMBER G1"/>
    <property type="match status" value="1"/>
</dbReference>
<feature type="transmembrane region" description="Helical" evidence="5">
    <location>
        <begin position="398"/>
        <end position="420"/>
    </location>
</feature>
<evidence type="ECO:0000256" key="1">
    <source>
        <dbReference type="ARBA" id="ARBA00004141"/>
    </source>
</evidence>
<feature type="transmembrane region" description="Helical" evidence="5">
    <location>
        <begin position="246"/>
        <end position="264"/>
    </location>
</feature>
<dbReference type="EMBL" id="JH432222">
    <property type="status" value="NOT_ANNOTATED_CDS"/>
    <property type="molecule type" value="Genomic_DNA"/>
</dbReference>
<evidence type="ECO:0000313" key="8">
    <source>
        <dbReference type="Proteomes" id="UP000014500"/>
    </source>
</evidence>
<keyword evidence="2 5" id="KW-0812">Transmembrane</keyword>
<dbReference type="PANTHER" id="PTHR22911">
    <property type="entry name" value="ACYL-MALONYL CONDENSING ENZYME-RELATED"/>
    <property type="match status" value="1"/>
</dbReference>
<feature type="domain" description="EamA" evidence="6">
    <location>
        <begin position="215"/>
        <end position="346"/>
    </location>
</feature>
<dbReference type="InterPro" id="IPR000620">
    <property type="entry name" value="EamA_dom"/>
</dbReference>